<reference evidence="2" key="2">
    <citation type="submission" date="2021-08" db="EMBL/GenBank/DDBJ databases">
        <authorList>
            <person name="Gostincar C."/>
            <person name="Sun X."/>
            <person name="Song Z."/>
            <person name="Gunde-Cimerman N."/>
        </authorList>
    </citation>
    <scope>NUCLEOTIDE SEQUENCE</scope>
    <source>
        <strain evidence="2">EXF-8016</strain>
    </source>
</reference>
<sequence>MPPKKYNNEDERVAARNAQQQERRDLQRAEASVALRTGRPALYNSAAKAKAAWNEKRRLRRKSAKASVQQLTDTPAQSNDAVTDDQQPATEVQGTQELLADQLEELSILGGRQSGNTQEGQDDGLQHGQTNAFVASVAVASNVTEPEPQHRVEACVETEAEVESEHDSTAHLEPESTVLALPQTELELPIPPSEEPLQHLQDPVAEEVAETTQADKDIIEEEPRRYSADVFEEFDDDAYVEPDGVDGNNQDDDVREEDDAQQDTNTARTREQAAQEARQAAADHIHALASHQCFGHSGTLTSGEAHIRPKSLWDAAQHTDSLLQILPWTTNTTAQIRHRPLQNQKLPHIDQYANVEWKRLYGADDPIGQTRGQLSFKLSQDKAFRRLGGKVSLRRRWDVDSVMFRTTTLGVFNEGVELCFYPPFDRPIKQNPNVTFNGCKVNECKNHLLAFGGASMIR</sequence>
<evidence type="ECO:0000256" key="1">
    <source>
        <dbReference type="SAM" id="MobiDB-lite"/>
    </source>
</evidence>
<feature type="region of interest" description="Disordered" evidence="1">
    <location>
        <begin position="189"/>
        <end position="272"/>
    </location>
</feature>
<reference evidence="2" key="1">
    <citation type="journal article" date="2021" name="J Fungi (Basel)">
        <title>Virulence traits and population genomics of the black yeast Aureobasidium melanogenum.</title>
        <authorList>
            <person name="Cernosa A."/>
            <person name="Sun X."/>
            <person name="Gostincar C."/>
            <person name="Fang C."/>
            <person name="Gunde-Cimerman N."/>
            <person name="Song Z."/>
        </authorList>
    </citation>
    <scope>NUCLEOTIDE SEQUENCE</scope>
    <source>
        <strain evidence="2">EXF-8016</strain>
    </source>
</reference>
<evidence type="ECO:0000313" key="2">
    <source>
        <dbReference type="EMBL" id="KAH0210587.1"/>
    </source>
</evidence>
<feature type="region of interest" description="Disordered" evidence="1">
    <location>
        <begin position="52"/>
        <end position="130"/>
    </location>
</feature>
<organism evidence="2 3">
    <name type="scientific">Aureobasidium melanogenum</name>
    <name type="common">Aureobasidium pullulans var. melanogenum</name>
    <dbReference type="NCBI Taxonomy" id="46634"/>
    <lineage>
        <taxon>Eukaryota</taxon>
        <taxon>Fungi</taxon>
        <taxon>Dikarya</taxon>
        <taxon>Ascomycota</taxon>
        <taxon>Pezizomycotina</taxon>
        <taxon>Dothideomycetes</taxon>
        <taxon>Dothideomycetidae</taxon>
        <taxon>Dothideales</taxon>
        <taxon>Saccotheciaceae</taxon>
        <taxon>Aureobasidium</taxon>
    </lineage>
</organism>
<dbReference type="EMBL" id="JAHFYH010000161">
    <property type="protein sequence ID" value="KAH0210587.1"/>
    <property type="molecule type" value="Genomic_DNA"/>
</dbReference>
<accession>A0A9P8G6G6</accession>
<name>A0A9P8G6G6_AURME</name>
<comment type="caution">
    <text evidence="2">The sequence shown here is derived from an EMBL/GenBank/DDBJ whole genome shotgun (WGS) entry which is preliminary data.</text>
</comment>
<dbReference type="AlphaFoldDB" id="A0A9P8G6G6"/>
<evidence type="ECO:0000313" key="3">
    <source>
        <dbReference type="Proteomes" id="UP000767238"/>
    </source>
</evidence>
<protein>
    <submittedName>
        <fullName evidence="2">Uncharacterized protein</fullName>
    </submittedName>
</protein>
<feature type="compositionally biased region" description="Basic and acidic residues" evidence="1">
    <location>
        <begin position="213"/>
        <end position="227"/>
    </location>
</feature>
<feature type="compositionally biased region" description="Basic and acidic residues" evidence="1">
    <location>
        <begin position="1"/>
        <end position="14"/>
    </location>
</feature>
<feature type="compositionally biased region" description="Polar residues" evidence="1">
    <location>
        <begin position="68"/>
        <end position="96"/>
    </location>
</feature>
<feature type="compositionally biased region" description="Acidic residues" evidence="1">
    <location>
        <begin position="230"/>
        <end position="261"/>
    </location>
</feature>
<proteinExistence type="predicted"/>
<dbReference type="Proteomes" id="UP000767238">
    <property type="component" value="Unassembled WGS sequence"/>
</dbReference>
<feature type="region of interest" description="Disordered" evidence="1">
    <location>
        <begin position="143"/>
        <end position="175"/>
    </location>
</feature>
<feature type="compositionally biased region" description="Basic and acidic residues" evidence="1">
    <location>
        <begin position="163"/>
        <end position="174"/>
    </location>
</feature>
<gene>
    <name evidence="2" type="ORF">KCV03_g9978</name>
</gene>
<feature type="non-terminal residue" evidence="2">
    <location>
        <position position="458"/>
    </location>
</feature>
<feature type="region of interest" description="Disordered" evidence="1">
    <location>
        <begin position="1"/>
        <end position="30"/>
    </location>
</feature>